<feature type="domain" description="Thioredoxin" evidence="1">
    <location>
        <begin position="452"/>
        <end position="600"/>
    </location>
</feature>
<dbReference type="GO" id="GO:0016209">
    <property type="term" value="F:antioxidant activity"/>
    <property type="evidence" value="ECO:0007669"/>
    <property type="project" value="InterPro"/>
</dbReference>
<dbReference type="InterPro" id="IPR000866">
    <property type="entry name" value="AhpC/TSA"/>
</dbReference>
<dbReference type="InterPro" id="IPR036249">
    <property type="entry name" value="Thioredoxin-like_sf"/>
</dbReference>
<proteinExistence type="predicted"/>
<dbReference type="Gene3D" id="1.25.40.10">
    <property type="entry name" value="Tetratricopeptide repeat domain"/>
    <property type="match status" value="1"/>
</dbReference>
<evidence type="ECO:0000313" key="3">
    <source>
        <dbReference type="Proteomes" id="UP000257323"/>
    </source>
</evidence>
<protein>
    <submittedName>
        <fullName evidence="2">Thiol:disulfide oxidoreductase related to ResA</fullName>
    </submittedName>
</protein>
<dbReference type="Gene3D" id="3.40.30.10">
    <property type="entry name" value="Glutaredoxin"/>
    <property type="match status" value="1"/>
</dbReference>
<dbReference type="InterPro" id="IPR017937">
    <property type="entry name" value="Thioredoxin_CS"/>
</dbReference>
<name>A0A3E2BK33_9BACT</name>
<dbReference type="PANTHER" id="PTHR42852:SF13">
    <property type="entry name" value="PROTEIN DIPZ"/>
    <property type="match status" value="1"/>
</dbReference>
<dbReference type="Pfam" id="PF14559">
    <property type="entry name" value="TPR_19"/>
    <property type="match status" value="1"/>
</dbReference>
<dbReference type="GO" id="GO:0016491">
    <property type="term" value="F:oxidoreductase activity"/>
    <property type="evidence" value="ECO:0007669"/>
    <property type="project" value="InterPro"/>
</dbReference>
<dbReference type="GO" id="GO:0006950">
    <property type="term" value="P:response to stress"/>
    <property type="evidence" value="ECO:0007669"/>
    <property type="project" value="UniProtKB-ARBA"/>
</dbReference>
<dbReference type="AlphaFoldDB" id="A0A3E2BK33"/>
<gene>
    <name evidence="2" type="ORF">OP8BY_0722</name>
</gene>
<accession>A0A3E2BK33</accession>
<dbReference type="PROSITE" id="PS00194">
    <property type="entry name" value="THIOREDOXIN_1"/>
    <property type="match status" value="1"/>
</dbReference>
<dbReference type="Pfam" id="PF00578">
    <property type="entry name" value="AhpC-TSA"/>
    <property type="match status" value="1"/>
</dbReference>
<dbReference type="CDD" id="cd02966">
    <property type="entry name" value="TlpA_like_family"/>
    <property type="match status" value="1"/>
</dbReference>
<dbReference type="Proteomes" id="UP000257323">
    <property type="component" value="Unassembled WGS sequence"/>
</dbReference>
<dbReference type="PROSITE" id="PS51352">
    <property type="entry name" value="THIOREDOXIN_2"/>
    <property type="match status" value="1"/>
</dbReference>
<dbReference type="InterPro" id="IPR011990">
    <property type="entry name" value="TPR-like_helical_dom_sf"/>
</dbReference>
<evidence type="ECO:0000313" key="2">
    <source>
        <dbReference type="EMBL" id="RFT15091.1"/>
    </source>
</evidence>
<dbReference type="InterPro" id="IPR050553">
    <property type="entry name" value="Thioredoxin_ResA/DsbE_sf"/>
</dbReference>
<dbReference type="InterPro" id="IPR013766">
    <property type="entry name" value="Thioredoxin_domain"/>
</dbReference>
<comment type="caution">
    <text evidence="2">The sequence shown here is derived from an EMBL/GenBank/DDBJ whole genome shotgun (WGS) entry which is preliminary data.</text>
</comment>
<dbReference type="EMBL" id="QUAH01000013">
    <property type="protein sequence ID" value="RFT15091.1"/>
    <property type="molecule type" value="Genomic_DNA"/>
</dbReference>
<organism evidence="2 3">
    <name type="scientific">Candidatus Saccharicenans subterraneus</name>
    <dbReference type="NCBI Taxonomy" id="2508984"/>
    <lineage>
        <taxon>Bacteria</taxon>
        <taxon>Candidatus Aminicenantota</taxon>
        <taxon>Candidatus Aminicenantia</taxon>
        <taxon>Candidatus Aminicenantales</taxon>
        <taxon>Candidatus Saccharicenantaceae</taxon>
        <taxon>Candidatus Saccharicenans</taxon>
    </lineage>
</organism>
<evidence type="ECO:0000259" key="1">
    <source>
        <dbReference type="PROSITE" id="PS51352"/>
    </source>
</evidence>
<dbReference type="SUPFAM" id="SSF48452">
    <property type="entry name" value="TPR-like"/>
    <property type="match status" value="1"/>
</dbReference>
<sequence>MSPEKAKPGDTVTFAYIPADKNLASREAFNLYVYSYSKELPKVQAVELKKSGKKWTGNYTIDKEAYGLVAKIKLDRENDDNNQGKGYIFALYTPEGKVLPGHKAGLALAYTSWGQLVGINQDLNEALRLTEEEFLANPATKKEFVNSYLRLLQATKKEGWEQKTKDFLEEVSALPDLDDSTLVTLYRFYAQTGNQEKAMAMAEQAQKNPKGEFFQIQAVMQLQGIQAPKQRLEFVKKFQEEFPDSKYTESIIGMITQSLFQEKKLEEANNFLQDNRLKAQPYYFYAVANQANQEGQAPLALKALDNGISLMNEHLANPDKYKPAYYTKEEWQEEMKTSLSAMMLSLKGNLLWKQGQLNEAVNSLRQAYEASNGEQSGISMDYARVLLENKNYEPAIQVLEATARKGFTGSDLMDLLKQAYAGARGSDSGWEEYRVKLETGATEALRSELQKKMVEQPAPAFELKDLEGKVVKLANYQGKVVILDFWATWCGPCLGSFPGMKKLVEEYQKDPSVAFVFVNTWQDEANKEQVVKEFLEKNQYPFYVLMDTEDKVVASYGVSGIPTKFVIDPKGKIRFKSIGFEGDTEKMVKEVKLMIELARGK</sequence>
<dbReference type="SUPFAM" id="SSF52833">
    <property type="entry name" value="Thioredoxin-like"/>
    <property type="match status" value="1"/>
</dbReference>
<dbReference type="PANTHER" id="PTHR42852">
    <property type="entry name" value="THIOL:DISULFIDE INTERCHANGE PROTEIN DSBE"/>
    <property type="match status" value="1"/>
</dbReference>
<reference evidence="2 3" key="1">
    <citation type="submission" date="2018-08" db="EMBL/GenBank/DDBJ databases">
        <title>Genome analysis of the thermophilic bacterium of the candidate phylum Aminicenantes from deep subsurface aquifer revealed its physiology and ecological role.</title>
        <authorList>
            <person name="Kadnikov V.V."/>
            <person name="Mardanov A.V."/>
            <person name="Beletsky A.V."/>
            <person name="Karnachuk O.V."/>
            <person name="Ravin N.V."/>
        </authorList>
    </citation>
    <scope>NUCLEOTIDE SEQUENCE [LARGE SCALE GENOMIC DNA]</scope>
    <source>
        <strain evidence="2">BY38</strain>
    </source>
</reference>